<dbReference type="Gene3D" id="1.10.287.70">
    <property type="match status" value="1"/>
</dbReference>
<evidence type="ECO:0000256" key="8">
    <source>
        <dbReference type="SAM" id="Phobius"/>
    </source>
</evidence>
<dbReference type="InterPro" id="IPR028325">
    <property type="entry name" value="VG_K_chnl"/>
</dbReference>
<evidence type="ECO:0000256" key="4">
    <source>
        <dbReference type="ARBA" id="ARBA00022989"/>
    </source>
</evidence>
<evidence type="ECO:0000259" key="9">
    <source>
        <dbReference type="Pfam" id="PF07885"/>
    </source>
</evidence>
<evidence type="ECO:0000256" key="3">
    <source>
        <dbReference type="ARBA" id="ARBA00022692"/>
    </source>
</evidence>
<feature type="transmembrane region" description="Helical" evidence="8">
    <location>
        <begin position="63"/>
        <end position="84"/>
    </location>
</feature>
<dbReference type="SUPFAM" id="SSF81324">
    <property type="entry name" value="Voltage-gated potassium channels"/>
    <property type="match status" value="1"/>
</dbReference>
<dbReference type="InterPro" id="IPR013099">
    <property type="entry name" value="K_chnl_dom"/>
</dbReference>
<gene>
    <name evidence="10" type="ORF">BU14_2704s0001</name>
</gene>
<reference evidence="10 11" key="1">
    <citation type="submission" date="2017-03" db="EMBL/GenBank/DDBJ databases">
        <title>WGS assembly of Porphyra umbilicalis.</title>
        <authorList>
            <person name="Brawley S.H."/>
            <person name="Blouin N.A."/>
            <person name="Ficko-Blean E."/>
            <person name="Wheeler G.L."/>
            <person name="Lohr M."/>
            <person name="Goodson H.V."/>
            <person name="Jenkins J.W."/>
            <person name="Blaby-Haas C.E."/>
            <person name="Helliwell K.E."/>
            <person name="Chan C."/>
            <person name="Marriage T."/>
            <person name="Bhattacharya D."/>
            <person name="Klein A.S."/>
            <person name="Badis Y."/>
            <person name="Brodie J."/>
            <person name="Cao Y."/>
            <person name="Collen J."/>
            <person name="Dittami S.M."/>
            <person name="Gachon C.M."/>
            <person name="Green B.R."/>
            <person name="Karpowicz S."/>
            <person name="Kim J.W."/>
            <person name="Kudahl U."/>
            <person name="Lin S."/>
            <person name="Michel G."/>
            <person name="Mittag M."/>
            <person name="Olson B.J."/>
            <person name="Pangilinan J."/>
            <person name="Peng Y."/>
            <person name="Qiu H."/>
            <person name="Shu S."/>
            <person name="Singer J.T."/>
            <person name="Smith A.G."/>
            <person name="Sprecher B.N."/>
            <person name="Wagner V."/>
            <person name="Wang W."/>
            <person name="Wang Z.-Y."/>
            <person name="Yan J."/>
            <person name="Yarish C."/>
            <person name="Zoeuner-Riek S."/>
            <person name="Zhuang Y."/>
            <person name="Zou Y."/>
            <person name="Lindquist E.A."/>
            <person name="Grimwood J."/>
            <person name="Barry K."/>
            <person name="Rokhsar D.S."/>
            <person name="Schmutz J."/>
            <person name="Stiller J.W."/>
            <person name="Grossman A.R."/>
            <person name="Prochnik S.E."/>
        </authorList>
    </citation>
    <scope>NUCLEOTIDE SEQUENCE [LARGE SCALE GENOMIC DNA]</scope>
    <source>
        <strain evidence="10">4086291</strain>
    </source>
</reference>
<feature type="transmembrane region" description="Helical" evidence="8">
    <location>
        <begin position="123"/>
        <end position="144"/>
    </location>
</feature>
<keyword evidence="4 8" id="KW-1133">Transmembrane helix</keyword>
<evidence type="ECO:0000313" key="11">
    <source>
        <dbReference type="Proteomes" id="UP000218209"/>
    </source>
</evidence>
<keyword evidence="3 8" id="KW-0812">Transmembrane</keyword>
<dbReference type="Pfam" id="PF07885">
    <property type="entry name" value="Ion_trans_2"/>
    <property type="match status" value="1"/>
</dbReference>
<comment type="subcellular location">
    <subcellularLocation>
        <location evidence="1">Membrane</location>
        <topology evidence="1">Multi-pass membrane protein</topology>
    </subcellularLocation>
</comment>
<accession>A0A1X6NIN6</accession>
<dbReference type="GO" id="GO:0001508">
    <property type="term" value="P:action potential"/>
    <property type="evidence" value="ECO:0007669"/>
    <property type="project" value="TreeGrafter"/>
</dbReference>
<sequence>GGGVGAAAAAAAAGPPPPPPLRRPASLSFVRILRLTRVLRIGRVLAGRRSGLLAAVPEPQLRLARILFSLFSIVWLFAGLIYTVERAAQPVAFRTFAHALYFCVGVMGVGYGDAAPVTPAGKLVTACMIVTGVVAIPWQVTSLLRSLIVSQTKVETICKRCGLRLHDPDAVYCKMCGTPIFQVYEGEV</sequence>
<keyword evidence="7" id="KW-0407">Ion channel</keyword>
<evidence type="ECO:0000313" key="10">
    <source>
        <dbReference type="EMBL" id="OSX68491.1"/>
    </source>
</evidence>
<dbReference type="GO" id="GO:0008076">
    <property type="term" value="C:voltage-gated potassium channel complex"/>
    <property type="evidence" value="ECO:0007669"/>
    <property type="project" value="InterPro"/>
</dbReference>
<dbReference type="OrthoDB" id="4325at2759"/>
<keyword evidence="5" id="KW-0406">Ion transport</keyword>
<feature type="transmembrane region" description="Helical" evidence="8">
    <location>
        <begin position="91"/>
        <end position="111"/>
    </location>
</feature>
<dbReference type="PANTHER" id="PTHR11537">
    <property type="entry name" value="VOLTAGE-GATED POTASSIUM CHANNEL"/>
    <property type="match status" value="1"/>
</dbReference>
<evidence type="ECO:0000256" key="5">
    <source>
        <dbReference type="ARBA" id="ARBA00023065"/>
    </source>
</evidence>
<dbReference type="GO" id="GO:0005249">
    <property type="term" value="F:voltage-gated potassium channel activity"/>
    <property type="evidence" value="ECO:0007669"/>
    <property type="project" value="InterPro"/>
</dbReference>
<feature type="non-terminal residue" evidence="10">
    <location>
        <position position="1"/>
    </location>
</feature>
<dbReference type="AlphaFoldDB" id="A0A1X6NIN6"/>
<feature type="domain" description="Potassium channel" evidence="9">
    <location>
        <begin position="73"/>
        <end position="145"/>
    </location>
</feature>
<evidence type="ECO:0000256" key="7">
    <source>
        <dbReference type="ARBA" id="ARBA00023303"/>
    </source>
</evidence>
<keyword evidence="2" id="KW-0813">Transport</keyword>
<dbReference type="EMBL" id="KV920474">
    <property type="protein sequence ID" value="OSX68491.1"/>
    <property type="molecule type" value="Genomic_DNA"/>
</dbReference>
<keyword evidence="11" id="KW-1185">Reference proteome</keyword>
<name>A0A1X6NIN6_PORUM</name>
<keyword evidence="6 8" id="KW-0472">Membrane</keyword>
<protein>
    <recommendedName>
        <fullName evidence="9">Potassium channel domain-containing protein</fullName>
    </recommendedName>
</protein>
<evidence type="ECO:0000256" key="2">
    <source>
        <dbReference type="ARBA" id="ARBA00022448"/>
    </source>
</evidence>
<organism evidence="10 11">
    <name type="scientific">Porphyra umbilicalis</name>
    <name type="common">Purple laver</name>
    <name type="synonym">Red alga</name>
    <dbReference type="NCBI Taxonomy" id="2786"/>
    <lineage>
        <taxon>Eukaryota</taxon>
        <taxon>Rhodophyta</taxon>
        <taxon>Bangiophyceae</taxon>
        <taxon>Bangiales</taxon>
        <taxon>Bangiaceae</taxon>
        <taxon>Porphyra</taxon>
    </lineage>
</organism>
<proteinExistence type="predicted"/>
<evidence type="ECO:0000256" key="1">
    <source>
        <dbReference type="ARBA" id="ARBA00004141"/>
    </source>
</evidence>
<dbReference type="PANTHER" id="PTHR11537:SF254">
    <property type="entry name" value="POTASSIUM VOLTAGE-GATED CHANNEL PROTEIN SHAB"/>
    <property type="match status" value="1"/>
</dbReference>
<dbReference type="Proteomes" id="UP000218209">
    <property type="component" value="Unassembled WGS sequence"/>
</dbReference>
<evidence type="ECO:0000256" key="6">
    <source>
        <dbReference type="ARBA" id="ARBA00023136"/>
    </source>
</evidence>